<evidence type="ECO:0000256" key="1">
    <source>
        <dbReference type="ARBA" id="ARBA00006787"/>
    </source>
</evidence>
<evidence type="ECO:0000313" key="7">
    <source>
        <dbReference type="Proteomes" id="UP001329430"/>
    </source>
</evidence>
<feature type="binding site" evidence="5">
    <location>
        <position position="310"/>
    </location>
    <ligand>
        <name>Fe cation</name>
        <dbReference type="ChEBI" id="CHEBI:24875"/>
        <note>catalytic</note>
    </ligand>
</feature>
<evidence type="ECO:0000256" key="2">
    <source>
        <dbReference type="ARBA" id="ARBA00022723"/>
    </source>
</evidence>
<dbReference type="GO" id="GO:0046872">
    <property type="term" value="F:metal ion binding"/>
    <property type="evidence" value="ECO:0007669"/>
    <property type="project" value="UniProtKB-KW"/>
</dbReference>
<evidence type="ECO:0000313" key="6">
    <source>
        <dbReference type="EMBL" id="KAK5649165.1"/>
    </source>
</evidence>
<keyword evidence="4 5" id="KW-0408">Iron</keyword>
<organism evidence="6 7">
    <name type="scientific">Pyrocoelia pectoralis</name>
    <dbReference type="NCBI Taxonomy" id="417401"/>
    <lineage>
        <taxon>Eukaryota</taxon>
        <taxon>Metazoa</taxon>
        <taxon>Ecdysozoa</taxon>
        <taxon>Arthropoda</taxon>
        <taxon>Hexapoda</taxon>
        <taxon>Insecta</taxon>
        <taxon>Pterygota</taxon>
        <taxon>Neoptera</taxon>
        <taxon>Endopterygota</taxon>
        <taxon>Coleoptera</taxon>
        <taxon>Polyphaga</taxon>
        <taxon>Elateriformia</taxon>
        <taxon>Elateroidea</taxon>
        <taxon>Lampyridae</taxon>
        <taxon>Lampyrinae</taxon>
        <taxon>Pyrocoelia</taxon>
    </lineage>
</organism>
<comment type="similarity">
    <text evidence="1">Belongs to the carotenoid oxygenase family.</text>
</comment>
<dbReference type="GO" id="GO:0042574">
    <property type="term" value="P:retinal metabolic process"/>
    <property type="evidence" value="ECO:0007669"/>
    <property type="project" value="TreeGrafter"/>
</dbReference>
<proteinExistence type="inferred from homology"/>
<dbReference type="GO" id="GO:0010436">
    <property type="term" value="F:carotenoid dioxygenase activity"/>
    <property type="evidence" value="ECO:0007669"/>
    <property type="project" value="TreeGrafter"/>
</dbReference>
<dbReference type="AlphaFoldDB" id="A0AAN7VHW9"/>
<evidence type="ECO:0000256" key="3">
    <source>
        <dbReference type="ARBA" id="ARBA00023002"/>
    </source>
</evidence>
<sequence length="512" mass="59062">MATNYWTKFDESTYHRSCREEIINPIHGKVSGTIPKWLNGTLIRNGPGLFEINKSRVSHWFDGMALLHRFEINDGVVTYQCRFIQSDVYKKNTIANRIVVTDFGTVAVPDPCETIFHRISSKFRFKREVNDNTVVTVYPFGDEIYAITETGVMYKVGNKNLETKTKVDFTKSLGIVTHSSHPHITEDGTMYNLALSFSIKGLVYHIVCFPNTPQEGSMFDKAYIVANIPARWTLYPSYMHTFGITENYFILIEQPMCLTVPKKILRMFLHTPSHKFMRWYNNEMCRFIVINRKTGQPVDEFYSPGFCYFHIINQYEDSNRVVIDVCTFKDASVLDKYYFDAMKNAQNNPDYSDMIRGAPHRFILPIAENWPRENRRKIVVSEQISDVICDMPTIYYDKFVGKDYRYFYAMKLCTVTVCPGALIKVDVKNKTSKSWCEEGAYPSEPIFVPSPDAQDEDDGVILSSLIYGKNENCVILLVLDAKSFEEIGRVKFETSSPVPRSAHGWYFPSRSS</sequence>
<gene>
    <name evidence="6" type="ORF">RI129_004057</name>
</gene>
<dbReference type="Pfam" id="PF03055">
    <property type="entry name" value="RPE65"/>
    <property type="match status" value="1"/>
</dbReference>
<keyword evidence="2 5" id="KW-0479">Metal-binding</keyword>
<dbReference type="PANTHER" id="PTHR10543">
    <property type="entry name" value="BETA-CAROTENE DIOXYGENASE"/>
    <property type="match status" value="1"/>
</dbReference>
<keyword evidence="3" id="KW-0560">Oxidoreductase</keyword>
<comment type="caution">
    <text evidence="6">The sequence shown here is derived from an EMBL/GenBank/DDBJ whole genome shotgun (WGS) entry which is preliminary data.</text>
</comment>
<reference evidence="6 7" key="1">
    <citation type="journal article" date="2024" name="Insects">
        <title>An Improved Chromosome-Level Genome Assembly of the Firefly Pyrocoelia pectoralis.</title>
        <authorList>
            <person name="Fu X."/>
            <person name="Meyer-Rochow V.B."/>
            <person name="Ballantyne L."/>
            <person name="Zhu X."/>
        </authorList>
    </citation>
    <scope>NUCLEOTIDE SEQUENCE [LARGE SCALE GENOMIC DNA]</scope>
    <source>
        <strain evidence="6">XCY_ONT2</strain>
    </source>
</reference>
<evidence type="ECO:0000256" key="5">
    <source>
        <dbReference type="PIRSR" id="PIRSR604294-1"/>
    </source>
</evidence>
<feature type="binding site" evidence="5">
    <location>
        <position position="181"/>
    </location>
    <ligand>
        <name>Fe cation</name>
        <dbReference type="ChEBI" id="CHEBI:24875"/>
        <note>catalytic</note>
    </ligand>
</feature>
<evidence type="ECO:0000256" key="4">
    <source>
        <dbReference type="ARBA" id="ARBA00023004"/>
    </source>
</evidence>
<protein>
    <submittedName>
        <fullName evidence="6">Uncharacterized protein</fullName>
    </submittedName>
</protein>
<dbReference type="InterPro" id="IPR004294">
    <property type="entry name" value="Carotenoid_Oase"/>
</dbReference>
<feature type="binding site" evidence="5">
    <location>
        <position position="503"/>
    </location>
    <ligand>
        <name>Fe cation</name>
        <dbReference type="ChEBI" id="CHEBI:24875"/>
        <note>catalytic</note>
    </ligand>
</feature>
<feature type="binding site" evidence="5">
    <location>
        <position position="240"/>
    </location>
    <ligand>
        <name>Fe cation</name>
        <dbReference type="ChEBI" id="CHEBI:24875"/>
        <note>catalytic</note>
    </ligand>
</feature>
<comment type="cofactor">
    <cofactor evidence="5">
        <name>Fe(2+)</name>
        <dbReference type="ChEBI" id="CHEBI:29033"/>
    </cofactor>
    <text evidence="5">Binds 1 Fe(2+) ion per subunit.</text>
</comment>
<dbReference type="GO" id="GO:0016121">
    <property type="term" value="P:carotene catabolic process"/>
    <property type="evidence" value="ECO:0007669"/>
    <property type="project" value="TreeGrafter"/>
</dbReference>
<keyword evidence="7" id="KW-1185">Reference proteome</keyword>
<name>A0AAN7VHW9_9COLE</name>
<dbReference type="GO" id="GO:0003834">
    <property type="term" value="F:beta-carotene 15,15'-dioxygenase activity"/>
    <property type="evidence" value="ECO:0007669"/>
    <property type="project" value="TreeGrafter"/>
</dbReference>
<accession>A0AAN7VHW9</accession>
<dbReference type="EMBL" id="JAVRBK010000002">
    <property type="protein sequence ID" value="KAK5649165.1"/>
    <property type="molecule type" value="Genomic_DNA"/>
</dbReference>
<dbReference type="PANTHER" id="PTHR10543:SF24">
    <property type="entry name" value="CAROTENOID ISOMEROOXYGENASE"/>
    <property type="match status" value="1"/>
</dbReference>
<dbReference type="Proteomes" id="UP001329430">
    <property type="component" value="Chromosome 2"/>
</dbReference>